<dbReference type="Pfam" id="PF18950">
    <property type="entry name" value="DUF5694"/>
    <property type="match status" value="1"/>
</dbReference>
<keyword evidence="1" id="KW-0732">Signal</keyword>
<dbReference type="Proteomes" id="UP000637774">
    <property type="component" value="Unassembled WGS sequence"/>
</dbReference>
<dbReference type="InterPro" id="IPR043749">
    <property type="entry name" value="DUF5694"/>
</dbReference>
<gene>
    <name evidence="2" type="ORF">GCM10011495_35830</name>
</gene>
<dbReference type="EMBL" id="BMGY01000051">
    <property type="protein sequence ID" value="GGH90291.1"/>
    <property type="molecule type" value="Genomic_DNA"/>
</dbReference>
<proteinExistence type="predicted"/>
<evidence type="ECO:0000313" key="2">
    <source>
        <dbReference type="EMBL" id="GGH90291.1"/>
    </source>
</evidence>
<comment type="caution">
    <text evidence="2">The sequence shown here is derived from an EMBL/GenBank/DDBJ whole genome shotgun (WGS) entry which is preliminary data.</text>
</comment>
<dbReference type="PROSITE" id="PS51257">
    <property type="entry name" value="PROKAR_LIPOPROTEIN"/>
    <property type="match status" value="1"/>
</dbReference>
<evidence type="ECO:0000256" key="1">
    <source>
        <dbReference type="SAM" id="SignalP"/>
    </source>
</evidence>
<evidence type="ECO:0000313" key="3">
    <source>
        <dbReference type="Proteomes" id="UP000637774"/>
    </source>
</evidence>
<accession>A0ABQ2AEM2</accession>
<protein>
    <recommendedName>
        <fullName evidence="4">TraB/GumN family protein</fullName>
    </recommendedName>
</protein>
<keyword evidence="3" id="KW-1185">Reference proteome</keyword>
<organism evidence="2 3">
    <name type="scientific">Hymenobacter frigidus</name>
    <dbReference type="NCBI Taxonomy" id="1524095"/>
    <lineage>
        <taxon>Bacteria</taxon>
        <taxon>Pseudomonadati</taxon>
        <taxon>Bacteroidota</taxon>
        <taxon>Cytophagia</taxon>
        <taxon>Cytophagales</taxon>
        <taxon>Hymenobacteraceae</taxon>
        <taxon>Hymenobacter</taxon>
    </lineage>
</organism>
<feature type="chain" id="PRO_5045834559" description="TraB/GumN family protein" evidence="1">
    <location>
        <begin position="19"/>
        <end position="283"/>
    </location>
</feature>
<name>A0ABQ2AEM2_9BACT</name>
<sequence>MKKLLTLLAYFVVGASCAQTKPTQVLLVGTFHFNNPGADVAQVNTFDVTTPKAQAELETLADKIHLFRPDKVFVEWPWNEQRDLDALYAQYLGGTYAAYVTAKYPKPAQRDFYLKNEIFQLAFRAGKKLNLVRIHAIDYKTDFPGDSVMNAMKAARQEKLAKDVASQLATYQASTNKKLETYTLTQVLLDMNTPESRAFDNSFYLTLMNRAGTADAFVGPFLVAEWYRRNLYMYSLVQKLTETPDDKVMILAGASHTALMKGFIDADKNFEVKELKAIVRLKP</sequence>
<evidence type="ECO:0008006" key="4">
    <source>
        <dbReference type="Google" id="ProtNLM"/>
    </source>
</evidence>
<reference evidence="3" key="1">
    <citation type="journal article" date="2019" name="Int. J. Syst. Evol. Microbiol.">
        <title>The Global Catalogue of Microorganisms (GCM) 10K type strain sequencing project: providing services to taxonomists for standard genome sequencing and annotation.</title>
        <authorList>
            <consortium name="The Broad Institute Genomics Platform"/>
            <consortium name="The Broad Institute Genome Sequencing Center for Infectious Disease"/>
            <person name="Wu L."/>
            <person name="Ma J."/>
        </authorList>
    </citation>
    <scope>NUCLEOTIDE SEQUENCE [LARGE SCALE GENOMIC DNA]</scope>
    <source>
        <strain evidence="3">CGMCC 1.14966</strain>
    </source>
</reference>
<feature type="signal peptide" evidence="1">
    <location>
        <begin position="1"/>
        <end position="18"/>
    </location>
</feature>
<dbReference type="RefSeq" id="WP_188563473.1">
    <property type="nucleotide sequence ID" value="NZ_BMGY01000051.1"/>
</dbReference>